<keyword evidence="13" id="KW-0966">Cell projection</keyword>
<feature type="transmembrane region" description="Helical" evidence="12">
    <location>
        <begin position="37"/>
        <end position="57"/>
    </location>
</feature>
<comment type="function">
    <text evidence="12">Required for formation of the rod structure in the basal body of the flagellar apparatus. Together with FliI and FliH, may constitute the export apparatus of flagellin.</text>
</comment>
<name>A0A2A6E289_9BACL</name>
<evidence type="ECO:0000256" key="1">
    <source>
        <dbReference type="ARBA" id="ARBA00004651"/>
    </source>
</evidence>
<comment type="similarity">
    <text evidence="2 12">Belongs to the type III secretion exporter family.</text>
</comment>
<dbReference type="Pfam" id="PF01312">
    <property type="entry name" value="Bac_export_2"/>
    <property type="match status" value="1"/>
</dbReference>
<keyword evidence="10 12" id="KW-0472">Membrane</keyword>
<evidence type="ECO:0000256" key="8">
    <source>
        <dbReference type="ARBA" id="ARBA00022927"/>
    </source>
</evidence>
<dbReference type="InterPro" id="IPR006136">
    <property type="entry name" value="FlhB"/>
</dbReference>
<dbReference type="EMBL" id="MOXJ01000004">
    <property type="protein sequence ID" value="PDO11250.1"/>
    <property type="molecule type" value="Genomic_DNA"/>
</dbReference>
<feature type="transmembrane region" description="Helical" evidence="12">
    <location>
        <begin position="198"/>
        <end position="216"/>
    </location>
</feature>
<dbReference type="SUPFAM" id="SSF160544">
    <property type="entry name" value="EscU C-terminal domain-like"/>
    <property type="match status" value="1"/>
</dbReference>
<dbReference type="NCBIfam" id="TIGR00328">
    <property type="entry name" value="flhB"/>
    <property type="match status" value="1"/>
</dbReference>
<comment type="subcellular location">
    <subcellularLocation>
        <location evidence="1">Cell membrane</location>
        <topology evidence="1">Multi-pass membrane protein</topology>
    </subcellularLocation>
</comment>
<evidence type="ECO:0000256" key="9">
    <source>
        <dbReference type="ARBA" id="ARBA00022989"/>
    </source>
</evidence>
<dbReference type="GO" id="GO:0005886">
    <property type="term" value="C:plasma membrane"/>
    <property type="evidence" value="ECO:0007669"/>
    <property type="project" value="UniProtKB-SubCell"/>
</dbReference>
<keyword evidence="8 12" id="KW-0653">Protein transport</keyword>
<dbReference type="GO" id="GO:0009306">
    <property type="term" value="P:protein secretion"/>
    <property type="evidence" value="ECO:0007669"/>
    <property type="project" value="InterPro"/>
</dbReference>
<reference evidence="13 14" key="1">
    <citation type="submission" date="2016-12" db="EMBL/GenBank/DDBJ databases">
        <title>Candidatus Reconcilibacillus cellulovorans genome.</title>
        <authorList>
            <person name="Kolinko S."/>
            <person name="Wu Y.-W."/>
            <person name="Tachea F."/>
            <person name="Denzel E."/>
            <person name="Hiras J."/>
            <person name="Baecker N."/>
            <person name="Chan L.J."/>
            <person name="Eichorst S.A."/>
            <person name="Frey D."/>
            <person name="Adams P.D."/>
            <person name="Pray T."/>
            <person name="Tanjore D."/>
            <person name="Petzold C.J."/>
            <person name="Gladden J.M."/>
            <person name="Simmons B.A."/>
            <person name="Singer S.W."/>
        </authorList>
    </citation>
    <scope>NUCLEOTIDE SEQUENCE [LARGE SCALE GENOMIC DNA]</scope>
    <source>
        <strain evidence="13">JTherm</strain>
    </source>
</reference>
<dbReference type="Gene3D" id="3.40.1690.10">
    <property type="entry name" value="secretion proteins EscU"/>
    <property type="match status" value="1"/>
</dbReference>
<dbReference type="PANTHER" id="PTHR30531:SF12">
    <property type="entry name" value="FLAGELLAR BIOSYNTHETIC PROTEIN FLHB"/>
    <property type="match status" value="1"/>
</dbReference>
<evidence type="ECO:0000256" key="4">
    <source>
        <dbReference type="ARBA" id="ARBA00022448"/>
    </source>
</evidence>
<keyword evidence="5 12" id="KW-1003">Cell membrane</keyword>
<keyword evidence="7 12" id="KW-1005">Bacterial flagellum biogenesis</keyword>
<dbReference type="PRINTS" id="PR00950">
    <property type="entry name" value="TYPE3IMSPROT"/>
</dbReference>
<sequence>MLRLDLQLFAQEKTEPATPRRRQDARKKGQVAKSPDLAAAVLLSAVLIYFALFGSGLKERLFSLFAEPFVFLSERNDWAIGDVMALFARLAWESAILMLPLLLVPMVFGAAAYVAQVGFLWTVEPLKPNLSKLNPVTGLRHLFSLRSLVQLVKSVLKLVVIGWIAWMTLWDRREYFERLAWMDPKDIFRFSADTVLSLGLRIAAALFVLAALDYAYQRYEHEKKLRMSKEDIKEEIKKQEGDPHVRSKIRERQRRLALMRMMQEVPKADVVITNPTHYAVALRYDASEMDAPKVVAKGAGYVALKIREIAAKHDVAVVENRVLARSLYEQVEVGQTIPVELFQAVAEVLAYVYRLKKKVRV</sequence>
<keyword evidence="11 12" id="KW-1006">Bacterial flagellum protein export</keyword>
<protein>
    <recommendedName>
        <fullName evidence="3 12">Flagellar biosynthetic protein FlhB</fullName>
    </recommendedName>
</protein>
<dbReference type="GO" id="GO:0044780">
    <property type="term" value="P:bacterial-type flagellum assembly"/>
    <property type="evidence" value="ECO:0007669"/>
    <property type="project" value="InterPro"/>
</dbReference>
<keyword evidence="4 12" id="KW-0813">Transport</keyword>
<dbReference type="InterPro" id="IPR029025">
    <property type="entry name" value="T3SS_substrate_exporter_C"/>
</dbReference>
<comment type="caution">
    <text evidence="13">The sequence shown here is derived from an EMBL/GenBank/DDBJ whole genome shotgun (WGS) entry which is preliminary data.</text>
</comment>
<evidence type="ECO:0000256" key="6">
    <source>
        <dbReference type="ARBA" id="ARBA00022692"/>
    </source>
</evidence>
<keyword evidence="13" id="KW-0282">Flagellum</keyword>
<dbReference type="Gene3D" id="6.10.250.2080">
    <property type="match status" value="1"/>
</dbReference>
<feature type="transmembrane region" description="Helical" evidence="12">
    <location>
        <begin position="143"/>
        <end position="166"/>
    </location>
</feature>
<evidence type="ECO:0000256" key="10">
    <source>
        <dbReference type="ARBA" id="ARBA00023136"/>
    </source>
</evidence>
<evidence type="ECO:0000256" key="12">
    <source>
        <dbReference type="RuleBase" id="RU364091"/>
    </source>
</evidence>
<evidence type="ECO:0000256" key="5">
    <source>
        <dbReference type="ARBA" id="ARBA00022475"/>
    </source>
</evidence>
<dbReference type="FunFam" id="3.40.1690.10:FF:000001">
    <property type="entry name" value="Flagellar biosynthetic protein FlhB"/>
    <property type="match status" value="1"/>
</dbReference>
<feature type="transmembrane region" description="Helical" evidence="12">
    <location>
        <begin position="96"/>
        <end position="122"/>
    </location>
</feature>
<gene>
    <name evidence="12" type="primary">flhB</name>
    <name evidence="13" type="ORF">BLM47_03405</name>
</gene>
<evidence type="ECO:0000313" key="13">
    <source>
        <dbReference type="EMBL" id="PDO11250.1"/>
    </source>
</evidence>
<evidence type="ECO:0000256" key="7">
    <source>
        <dbReference type="ARBA" id="ARBA00022795"/>
    </source>
</evidence>
<evidence type="ECO:0000256" key="2">
    <source>
        <dbReference type="ARBA" id="ARBA00010690"/>
    </source>
</evidence>
<dbReference type="AlphaFoldDB" id="A0A2A6E289"/>
<evidence type="ECO:0000256" key="3">
    <source>
        <dbReference type="ARBA" id="ARBA00021622"/>
    </source>
</evidence>
<keyword evidence="6 12" id="KW-0812">Transmembrane</keyword>
<evidence type="ECO:0000256" key="11">
    <source>
        <dbReference type="ARBA" id="ARBA00023225"/>
    </source>
</evidence>
<organism evidence="13 14">
    <name type="scientific">Candidatus Reconcilbacillus cellulovorans</name>
    <dbReference type="NCBI Taxonomy" id="1906605"/>
    <lineage>
        <taxon>Bacteria</taxon>
        <taxon>Bacillati</taxon>
        <taxon>Bacillota</taxon>
        <taxon>Bacilli</taxon>
        <taxon>Bacillales</taxon>
        <taxon>Paenibacillaceae</taxon>
        <taxon>Candidatus Reconcilbacillus</taxon>
    </lineage>
</organism>
<dbReference type="Proteomes" id="UP000243688">
    <property type="component" value="Unassembled WGS sequence"/>
</dbReference>
<keyword evidence="13" id="KW-0969">Cilium</keyword>
<evidence type="ECO:0000313" key="14">
    <source>
        <dbReference type="Proteomes" id="UP000243688"/>
    </source>
</evidence>
<accession>A0A2A6E289</accession>
<proteinExistence type="inferred from homology"/>
<dbReference type="InterPro" id="IPR006135">
    <property type="entry name" value="T3SS_substrate_exporter"/>
</dbReference>
<dbReference type="PANTHER" id="PTHR30531">
    <property type="entry name" value="FLAGELLAR BIOSYNTHETIC PROTEIN FLHB"/>
    <property type="match status" value="1"/>
</dbReference>
<keyword evidence="9 12" id="KW-1133">Transmembrane helix</keyword>